<dbReference type="Pfam" id="PF00378">
    <property type="entry name" value="ECH_1"/>
    <property type="match status" value="1"/>
</dbReference>
<name>A0A9J9HAT8_RHIWR</name>
<evidence type="ECO:0000313" key="4">
    <source>
        <dbReference type="Proteomes" id="UP000001989"/>
    </source>
</evidence>
<dbReference type="Gene3D" id="1.10.12.10">
    <property type="entry name" value="Lyase 2-enoyl-coa Hydratase, Chain A, domain 2"/>
    <property type="match status" value="1"/>
</dbReference>
<evidence type="ECO:0000313" key="3">
    <source>
        <dbReference type="EMBL" id="ABQ68200.1"/>
    </source>
</evidence>
<dbReference type="InterPro" id="IPR001753">
    <property type="entry name" value="Enoyl-CoA_hydra/iso"/>
</dbReference>
<dbReference type="PANTHER" id="PTHR11941:SF54">
    <property type="entry name" value="ENOYL-COA HYDRATASE, MITOCHONDRIAL"/>
    <property type="match status" value="1"/>
</dbReference>
<protein>
    <submittedName>
        <fullName evidence="3">Enoyl-CoA hydratase/isomerase</fullName>
    </submittedName>
</protein>
<dbReference type="Gene3D" id="3.90.226.10">
    <property type="entry name" value="2-enoyl-CoA Hydratase, Chain A, domain 1"/>
    <property type="match status" value="1"/>
</dbReference>
<evidence type="ECO:0000256" key="2">
    <source>
        <dbReference type="ARBA" id="ARBA00023239"/>
    </source>
</evidence>
<dbReference type="CDD" id="cd06558">
    <property type="entry name" value="crotonase-like"/>
    <property type="match status" value="1"/>
</dbReference>
<keyword evidence="4" id="KW-1185">Reference proteome</keyword>
<dbReference type="SUPFAM" id="SSF52096">
    <property type="entry name" value="ClpP/crotonase"/>
    <property type="match status" value="1"/>
</dbReference>
<sequence>MNYDSYKELAITQDGNILTITVNRPEAKNAINQGLHEEFSRIFDDVDRDDSVDVVILSGSGGAFCAGGDLKWLLSLHGDAAATSAGIRRDRKIQNALLDLEKPIIAKVDGPAIGLGCSLALYCDFVYASEGSVFADPHVSIGLVAGDGGAVMWPQLIGYARARRYLLTGDAIPAAEAAEIGLITAAVAAEELDETVAKMARRLARGATHSIKWTKASINAGLRVTANAIIDRAAAFENVTQLLDDHRIALEAFAEKRKPVFTGR</sequence>
<organism evidence="3 4">
    <name type="scientific">Rhizorhabdus wittichii (strain DSM 6014 / CCUG 31198 / JCM 15750 / NBRC 105917 / EY 4224 / RW1)</name>
    <name type="common">Sphingomonas wittichii</name>
    <dbReference type="NCBI Taxonomy" id="392499"/>
    <lineage>
        <taxon>Bacteria</taxon>
        <taxon>Pseudomonadati</taxon>
        <taxon>Pseudomonadota</taxon>
        <taxon>Alphaproteobacteria</taxon>
        <taxon>Sphingomonadales</taxon>
        <taxon>Sphingomonadaceae</taxon>
        <taxon>Rhizorhabdus</taxon>
    </lineage>
</organism>
<dbReference type="PANTHER" id="PTHR11941">
    <property type="entry name" value="ENOYL-COA HYDRATASE-RELATED"/>
    <property type="match status" value="1"/>
</dbReference>
<proteinExistence type="inferred from homology"/>
<dbReference type="EMBL" id="CP000699">
    <property type="protein sequence ID" value="ABQ68200.1"/>
    <property type="molecule type" value="Genomic_DNA"/>
</dbReference>
<dbReference type="Proteomes" id="UP000001989">
    <property type="component" value="Chromosome"/>
</dbReference>
<dbReference type="GO" id="GO:0006635">
    <property type="term" value="P:fatty acid beta-oxidation"/>
    <property type="evidence" value="ECO:0007669"/>
    <property type="project" value="TreeGrafter"/>
</dbReference>
<dbReference type="OrthoDB" id="9802898at2"/>
<reference evidence="3 4" key="1">
    <citation type="journal article" date="2010" name="J. Bacteriol.">
        <title>Genome sequence of the dioxin-mineralizing bacterium Sphingomonas wittichii RW1.</title>
        <authorList>
            <person name="Miller T.R."/>
            <person name="Delcher A.L."/>
            <person name="Salzberg S.L."/>
            <person name="Saunders E."/>
            <person name="Detter J.C."/>
            <person name="Halden R.U."/>
        </authorList>
    </citation>
    <scope>NUCLEOTIDE SEQUENCE [LARGE SCALE GENOMIC DNA]</scope>
    <source>
        <strain evidence="4">DSM 6014 / CCUG 31198 / JCM 15750 / NBRC 105917 / EY 4224 / RW1</strain>
    </source>
</reference>
<dbReference type="InterPro" id="IPR029045">
    <property type="entry name" value="ClpP/crotonase-like_dom_sf"/>
</dbReference>
<evidence type="ECO:0000256" key="1">
    <source>
        <dbReference type="ARBA" id="ARBA00005254"/>
    </source>
</evidence>
<dbReference type="InterPro" id="IPR014748">
    <property type="entry name" value="Enoyl-CoA_hydra_C"/>
</dbReference>
<gene>
    <name evidence="3" type="ordered locus">Swit_1840</name>
</gene>
<dbReference type="KEGG" id="swi:Swit_1840"/>
<dbReference type="AlphaFoldDB" id="A0A9J9HAT8"/>
<accession>A0A9J9HAT8</accession>
<dbReference type="GO" id="GO:0016829">
    <property type="term" value="F:lyase activity"/>
    <property type="evidence" value="ECO:0007669"/>
    <property type="project" value="UniProtKB-KW"/>
</dbReference>
<comment type="similarity">
    <text evidence="1">Belongs to the enoyl-CoA hydratase/isomerase family.</text>
</comment>
<keyword evidence="2" id="KW-0456">Lyase</keyword>